<organism evidence="1 2">
    <name type="scientific">Dyadobacter jejuensis</name>
    <dbReference type="NCBI Taxonomy" id="1082580"/>
    <lineage>
        <taxon>Bacteria</taxon>
        <taxon>Pseudomonadati</taxon>
        <taxon>Bacteroidota</taxon>
        <taxon>Cytophagia</taxon>
        <taxon>Cytophagales</taxon>
        <taxon>Spirosomataceae</taxon>
        <taxon>Dyadobacter</taxon>
    </lineage>
</organism>
<evidence type="ECO:0000313" key="2">
    <source>
        <dbReference type="Proteomes" id="UP000245880"/>
    </source>
</evidence>
<accession>A0A316AGD0</accession>
<dbReference type="SUPFAM" id="SSF69754">
    <property type="entry name" value="Ribosome binding protein Y (YfiA homologue)"/>
    <property type="match status" value="1"/>
</dbReference>
<evidence type="ECO:0008006" key="3">
    <source>
        <dbReference type="Google" id="ProtNLM"/>
    </source>
</evidence>
<gene>
    <name evidence="1" type="ORF">CLV98_110156</name>
</gene>
<reference evidence="1 2" key="1">
    <citation type="submission" date="2018-03" db="EMBL/GenBank/DDBJ databases">
        <title>Genomic Encyclopedia of Archaeal and Bacterial Type Strains, Phase II (KMG-II): from individual species to whole genera.</title>
        <authorList>
            <person name="Goeker M."/>
        </authorList>
    </citation>
    <scope>NUCLEOTIDE SEQUENCE [LARGE SCALE GENOMIC DNA]</scope>
    <source>
        <strain evidence="1 2">DSM 100346</strain>
    </source>
</reference>
<keyword evidence="2" id="KW-1185">Reference proteome</keyword>
<dbReference type="OrthoDB" id="121633at2"/>
<dbReference type="Gene3D" id="3.30.160.100">
    <property type="entry name" value="Ribosome hibernation promotion factor-like"/>
    <property type="match status" value="1"/>
</dbReference>
<comment type="caution">
    <text evidence="1">The sequence shown here is derived from an EMBL/GenBank/DDBJ whole genome shotgun (WGS) entry which is preliminary data.</text>
</comment>
<dbReference type="RefSeq" id="WP_109676283.1">
    <property type="nucleotide sequence ID" value="NZ_QGDT01000010.1"/>
</dbReference>
<name>A0A316AGD0_9BACT</name>
<proteinExistence type="predicted"/>
<sequence length="104" mass="11530">MTIQINTDKSLSVHAEYNEKIEGILSKELSRFTDHITRIELHLSDENGVKGGVKDKKCLLEARVKGQQPMVATDFGDTYDQAVIGATQKLKSALTTLFGKLQSH</sequence>
<protein>
    <recommendedName>
        <fullName evidence="3">Sigma 54 modulation/S30EA-like ribosomal protein</fullName>
    </recommendedName>
</protein>
<dbReference type="Proteomes" id="UP000245880">
    <property type="component" value="Unassembled WGS sequence"/>
</dbReference>
<dbReference type="AlphaFoldDB" id="A0A316AGD0"/>
<evidence type="ECO:0000313" key="1">
    <source>
        <dbReference type="EMBL" id="PWJ56845.1"/>
    </source>
</evidence>
<dbReference type="EMBL" id="QGDT01000010">
    <property type="protein sequence ID" value="PWJ56845.1"/>
    <property type="molecule type" value="Genomic_DNA"/>
</dbReference>
<dbReference type="InterPro" id="IPR036567">
    <property type="entry name" value="RHF-like"/>
</dbReference>